<evidence type="ECO:0000256" key="2">
    <source>
        <dbReference type="ARBA" id="ARBA00022448"/>
    </source>
</evidence>
<dbReference type="EMBL" id="FMXC01000073">
    <property type="protein sequence ID" value="SDA73780.1"/>
    <property type="molecule type" value="Genomic_DNA"/>
</dbReference>
<dbReference type="InterPro" id="IPR039424">
    <property type="entry name" value="SBP_5"/>
</dbReference>
<accession>A0ABY0MH43</accession>
<organism evidence="5 6">
    <name type="scientific">Lactobacillus kefiranofaciens</name>
    <dbReference type="NCBI Taxonomy" id="267818"/>
    <lineage>
        <taxon>Bacteria</taxon>
        <taxon>Bacillati</taxon>
        <taxon>Bacillota</taxon>
        <taxon>Bacilli</taxon>
        <taxon>Lactobacillales</taxon>
        <taxon>Lactobacillaceae</taxon>
        <taxon>Lactobacillus</taxon>
    </lineage>
</organism>
<dbReference type="PANTHER" id="PTHR30290">
    <property type="entry name" value="PERIPLASMIC BINDING COMPONENT OF ABC TRANSPORTER"/>
    <property type="match status" value="1"/>
</dbReference>
<dbReference type="Gene3D" id="3.10.105.10">
    <property type="entry name" value="Dipeptide-binding Protein, Domain 3"/>
    <property type="match status" value="1"/>
</dbReference>
<evidence type="ECO:0000256" key="3">
    <source>
        <dbReference type="ARBA" id="ARBA00022729"/>
    </source>
</evidence>
<dbReference type="InterPro" id="IPR030678">
    <property type="entry name" value="Peptide/Ni-bd"/>
</dbReference>
<dbReference type="InterPro" id="IPR000914">
    <property type="entry name" value="SBP_5_dom"/>
</dbReference>
<dbReference type="Gene3D" id="3.40.190.10">
    <property type="entry name" value="Periplasmic binding protein-like II"/>
    <property type="match status" value="1"/>
</dbReference>
<dbReference type="Pfam" id="PF00496">
    <property type="entry name" value="SBP_bac_5"/>
    <property type="match status" value="1"/>
</dbReference>
<sequence>MKKKVRWSDGHPVTAKDLEYSYEIIANPKVKTSRYVSSLENIKGIAAYHAGKAKNISGIEMPDGPNGRRIILHFFELRPAMLSAGNVFFWDYAAPYHYLKNIPFDKLVSSPQIRKHPLFFGPYKMDSTVQGQATTWSRNPYYWQGKPNFEHIQMSTISTSSASQAIKSRKFDVANVINMQYAQVKNTKGINIIGNKSTLYSYLSFKVGKWNENTGKNEQYKHAKMDNPALRKAMAYGMNVDQVDQRIFHSLRYRVNSLIPAQFGAYHDKNIPAYSYNPAKANKLLDQAGYKKDKKTGYRLQPNGKKLTINLAVPASSSSAASLWTNYIQQWKKLGLKVRFYTGRPMEFNNWVNAVKASDPGIDVLSNAWEPTGDPLPTVLYGKKMPYNADRFVSPTNNKLLSEIDSKKSFDTNYRIQKMHEWQRWMYDKAYVVLLSGTYSLVALDSKLIGWSLKPSANVWFEAGFSKK</sequence>
<comment type="caution">
    <text evidence="5">The sequence shown here is derived from an EMBL/GenBank/DDBJ whole genome shotgun (WGS) entry which is preliminary data.</text>
</comment>
<gene>
    <name evidence="5" type="ORF">SAMN02983011_02465</name>
</gene>
<evidence type="ECO:0000259" key="4">
    <source>
        <dbReference type="Pfam" id="PF00496"/>
    </source>
</evidence>
<evidence type="ECO:0000256" key="1">
    <source>
        <dbReference type="ARBA" id="ARBA00005695"/>
    </source>
</evidence>
<evidence type="ECO:0000313" key="6">
    <source>
        <dbReference type="Proteomes" id="UP000181860"/>
    </source>
</evidence>
<keyword evidence="3" id="KW-0732">Signal</keyword>
<keyword evidence="2" id="KW-0813">Transport</keyword>
<proteinExistence type="inferred from homology"/>
<reference evidence="5 6" key="1">
    <citation type="submission" date="2016-10" db="EMBL/GenBank/DDBJ databases">
        <authorList>
            <person name="Varghese N."/>
            <person name="Submissions S."/>
        </authorList>
    </citation>
    <scope>NUCLEOTIDE SEQUENCE [LARGE SCALE GENOMIC DNA]</scope>
    <source>
        <strain evidence="5 6">ATCC 43761</strain>
    </source>
</reference>
<protein>
    <submittedName>
        <fullName evidence="5">Peptide/nickel transport system substrate-binding protein</fullName>
    </submittedName>
</protein>
<feature type="domain" description="Solute-binding protein family 5" evidence="4">
    <location>
        <begin position="2"/>
        <end position="372"/>
    </location>
</feature>
<dbReference type="SUPFAM" id="SSF53850">
    <property type="entry name" value="Periplasmic binding protein-like II"/>
    <property type="match status" value="1"/>
</dbReference>
<evidence type="ECO:0000313" key="5">
    <source>
        <dbReference type="EMBL" id="SDA73780.1"/>
    </source>
</evidence>
<dbReference type="PIRSF" id="PIRSF002741">
    <property type="entry name" value="MppA"/>
    <property type="match status" value="1"/>
</dbReference>
<comment type="similarity">
    <text evidence="1">Belongs to the bacterial solute-binding protein 5 family.</text>
</comment>
<dbReference type="Proteomes" id="UP000181860">
    <property type="component" value="Unassembled WGS sequence"/>
</dbReference>
<dbReference type="PANTHER" id="PTHR30290:SF9">
    <property type="entry name" value="OLIGOPEPTIDE-BINDING PROTEIN APPA"/>
    <property type="match status" value="1"/>
</dbReference>
<name>A0ABY0MH43_9LACO</name>
<keyword evidence="6" id="KW-1185">Reference proteome</keyword>